<sequence length="84" mass="8500">MGAALATRLLSDAGYNCAAPVVVAERAADFRHALAGLSRGLVGVTTICTAGTVIANSPSSTGGIKDTLAVMLQVLPSIFRQLAE</sequence>
<name>A0AB38XPJ4_9ACTO</name>
<dbReference type="AlphaFoldDB" id="A0AB38XPJ4"/>
<organism evidence="1 2">
    <name type="scientific">Winkia neuii subsp. anitrata</name>
    <dbReference type="NCBI Taxonomy" id="29318"/>
    <lineage>
        <taxon>Bacteria</taxon>
        <taxon>Bacillati</taxon>
        <taxon>Actinomycetota</taxon>
        <taxon>Actinomycetes</taxon>
        <taxon>Actinomycetales</taxon>
        <taxon>Actinomycetaceae</taxon>
        <taxon>Winkia</taxon>
    </lineage>
</organism>
<dbReference type="InterPro" id="IPR036425">
    <property type="entry name" value="MoaB/Mog-like_dom_sf"/>
</dbReference>
<protein>
    <submittedName>
        <fullName evidence="1">Uncharacterized protein</fullName>
    </submittedName>
</protein>
<gene>
    <name evidence="1" type="ORF">PIG85_00985</name>
</gene>
<dbReference type="RefSeq" id="WP_004806812.1">
    <property type="nucleotide sequence ID" value="NZ_CP116394.1"/>
</dbReference>
<reference evidence="1" key="1">
    <citation type="submission" date="2023-01" db="EMBL/GenBank/DDBJ databases">
        <title>Comparative Genomic Analysis of the Clinically-Derived Winkia Strain NY0527 Provides Evidence into the Taxonomic Reassignment of Winkia neuii and Characterizes Their Virulence Traits.</title>
        <authorList>
            <person name="Cai X."/>
            <person name="Peng Y."/>
            <person name="Li M."/>
            <person name="Qiu Y."/>
            <person name="Wang Y."/>
            <person name="Xu L."/>
            <person name="Hou Q."/>
        </authorList>
    </citation>
    <scope>NUCLEOTIDE SEQUENCE</scope>
    <source>
        <strain evidence="1">NY0527</strain>
    </source>
</reference>
<dbReference type="Proteomes" id="UP001211044">
    <property type="component" value="Chromosome"/>
</dbReference>
<dbReference type="KEGG" id="wne:PIG85_00985"/>
<evidence type="ECO:0000313" key="2">
    <source>
        <dbReference type="Proteomes" id="UP001211044"/>
    </source>
</evidence>
<dbReference type="EMBL" id="CP116394">
    <property type="protein sequence ID" value="WCE46252.1"/>
    <property type="molecule type" value="Genomic_DNA"/>
</dbReference>
<proteinExistence type="predicted"/>
<evidence type="ECO:0000313" key="1">
    <source>
        <dbReference type="EMBL" id="WCE46252.1"/>
    </source>
</evidence>
<accession>A0AB38XPJ4</accession>
<dbReference type="Gene3D" id="3.40.980.10">
    <property type="entry name" value="MoaB/Mog-like domain"/>
    <property type="match status" value="1"/>
</dbReference>